<name>A0AAN8G193_TRICO</name>
<feature type="compositionally biased region" description="Low complexity" evidence="1">
    <location>
        <begin position="290"/>
        <end position="300"/>
    </location>
</feature>
<sequence>MVAGYEITDANYELAINTLRETYSRPEFVRVQTAERLQKLRPATSSAIVQRITLAQVKSIWLQLEKMGESDNNVFVMCLIRDKFPSKTLEYVGHLRANDSTSWGVSQLLDGIDQAIRTFEAIEDSVRRRESSSHVLALRSTSRSSSRGSSSPPTARRSVRERRSSQSPLRSRRHESHSTFRCMFCRSREHPTTRCDRVTSIKVRWRIALQENLCFKCLSDGHGVNQCDKPQCMYCQGGHHVTLCRTAARNSSRKHRPGSTTGDSETDCLNRSLQERATSSQRHHSPVPENTRSTRNSSYSRGERSRSPITSQNSVLIDPREQWYVGALVNTEDEDSSTFSLSEGYYDE</sequence>
<accession>A0AAN8G193</accession>
<evidence type="ECO:0000313" key="3">
    <source>
        <dbReference type="Proteomes" id="UP001331761"/>
    </source>
</evidence>
<keyword evidence="3" id="KW-1185">Reference proteome</keyword>
<dbReference type="InterPro" id="IPR005312">
    <property type="entry name" value="DUF1759"/>
</dbReference>
<feature type="compositionally biased region" description="Polar residues" evidence="1">
    <location>
        <begin position="258"/>
        <end position="267"/>
    </location>
</feature>
<evidence type="ECO:0008006" key="4">
    <source>
        <dbReference type="Google" id="ProtNLM"/>
    </source>
</evidence>
<evidence type="ECO:0000313" key="2">
    <source>
        <dbReference type="EMBL" id="KAK5974513.1"/>
    </source>
</evidence>
<organism evidence="2 3">
    <name type="scientific">Trichostrongylus colubriformis</name>
    <name type="common">Black scour worm</name>
    <dbReference type="NCBI Taxonomy" id="6319"/>
    <lineage>
        <taxon>Eukaryota</taxon>
        <taxon>Metazoa</taxon>
        <taxon>Ecdysozoa</taxon>
        <taxon>Nematoda</taxon>
        <taxon>Chromadorea</taxon>
        <taxon>Rhabditida</taxon>
        <taxon>Rhabditina</taxon>
        <taxon>Rhabditomorpha</taxon>
        <taxon>Strongyloidea</taxon>
        <taxon>Trichostrongylidae</taxon>
        <taxon>Trichostrongylus</taxon>
    </lineage>
</organism>
<proteinExistence type="predicted"/>
<feature type="region of interest" description="Disordered" evidence="1">
    <location>
        <begin position="248"/>
        <end position="267"/>
    </location>
</feature>
<dbReference type="EMBL" id="WIXE01014135">
    <property type="protein sequence ID" value="KAK5974513.1"/>
    <property type="molecule type" value="Genomic_DNA"/>
</dbReference>
<dbReference type="PANTHER" id="PTHR47331:SF4">
    <property type="entry name" value="PEPTIDASE S1 DOMAIN-CONTAINING PROTEIN"/>
    <property type="match status" value="1"/>
</dbReference>
<evidence type="ECO:0000256" key="1">
    <source>
        <dbReference type="SAM" id="MobiDB-lite"/>
    </source>
</evidence>
<dbReference type="Proteomes" id="UP001331761">
    <property type="component" value="Unassembled WGS sequence"/>
</dbReference>
<dbReference type="PANTHER" id="PTHR47331">
    <property type="entry name" value="PHD-TYPE DOMAIN-CONTAINING PROTEIN"/>
    <property type="match status" value="1"/>
</dbReference>
<gene>
    <name evidence="2" type="ORF">GCK32_017603</name>
</gene>
<dbReference type="AlphaFoldDB" id="A0AAN8G193"/>
<feature type="compositionally biased region" description="Low complexity" evidence="1">
    <location>
        <begin position="136"/>
        <end position="156"/>
    </location>
</feature>
<dbReference type="Pfam" id="PF03564">
    <property type="entry name" value="DUF1759"/>
    <property type="match status" value="1"/>
</dbReference>
<comment type="caution">
    <text evidence="2">The sequence shown here is derived from an EMBL/GenBank/DDBJ whole genome shotgun (WGS) entry which is preliminary data.</text>
</comment>
<feature type="region of interest" description="Disordered" evidence="1">
    <location>
        <begin position="274"/>
        <end position="314"/>
    </location>
</feature>
<reference evidence="2 3" key="1">
    <citation type="submission" date="2019-10" db="EMBL/GenBank/DDBJ databases">
        <title>Assembly and Annotation for the nematode Trichostrongylus colubriformis.</title>
        <authorList>
            <person name="Martin J."/>
        </authorList>
    </citation>
    <scope>NUCLEOTIDE SEQUENCE [LARGE SCALE GENOMIC DNA]</scope>
    <source>
        <strain evidence="2">G859</strain>
        <tissue evidence="2">Whole worm</tissue>
    </source>
</reference>
<protein>
    <recommendedName>
        <fullName evidence="4">CCHC-type domain-containing protein</fullName>
    </recommendedName>
</protein>
<feature type="region of interest" description="Disordered" evidence="1">
    <location>
        <begin position="133"/>
        <end position="174"/>
    </location>
</feature>